<evidence type="ECO:0000313" key="3">
    <source>
        <dbReference type="EMBL" id="MDR5604377.1"/>
    </source>
</evidence>
<comment type="similarity">
    <text evidence="1">In the N-terminal section; belongs to the N-acetylmuramoyl-L-alanine amidase 2 family.</text>
</comment>
<reference evidence="3 4" key="1">
    <citation type="submission" date="2023-08" db="EMBL/GenBank/DDBJ databases">
        <title>Whole genome sequencing of Staphylococcus coagulans NN-2474.</title>
        <authorList>
            <person name="Kropotov V.S."/>
            <person name="Boriskina E.V."/>
            <person name="Gordinskaya N.A."/>
            <person name="Shkurkina I.S."/>
            <person name="Kryazhev D.V."/>
            <person name="Alekseeva A.E."/>
            <person name="Makhova M.A."/>
        </authorList>
    </citation>
    <scope>NUCLEOTIDE SEQUENCE [LARGE SCALE GENOMIC DNA]</scope>
    <source>
        <strain evidence="3 4">NN-2474</strain>
    </source>
</reference>
<evidence type="ECO:0000256" key="1">
    <source>
        <dbReference type="ARBA" id="ARBA00006088"/>
    </source>
</evidence>
<keyword evidence="4" id="KW-1185">Reference proteome</keyword>
<sequence length="185" mass="19703">PEEDKQTDGDMSCVGGDVKDKGIAVFEQNAKGGALEGKGKVIVKIAKKHKIPENLFMAIIASESGWGKGENATRQKNPLSVMGTKSIHDSTYSTIEDGLEAGAKNLYDVYIKEGLTTPEKIGPKYAPVGASNDPNNMNKQWIPTVKSMMKKLSDGDGAVCKSTGGKDIKFNGKLPKWSNSDAGKG</sequence>
<accession>A0ABU1F1Y1</accession>
<dbReference type="InterPro" id="IPR002901">
    <property type="entry name" value="MGlyc_endo_b_GlcNAc-like_dom"/>
</dbReference>
<feature type="non-terminal residue" evidence="3">
    <location>
        <position position="185"/>
    </location>
</feature>
<feature type="non-terminal residue" evidence="3">
    <location>
        <position position="1"/>
    </location>
</feature>
<evidence type="ECO:0000313" key="4">
    <source>
        <dbReference type="Proteomes" id="UP001255050"/>
    </source>
</evidence>
<name>A0ABU1F1Y1_9STAP</name>
<gene>
    <name evidence="3" type="ORF">RCO12_13375</name>
</gene>
<organism evidence="3 4">
    <name type="scientific">Staphylococcus coagulans</name>
    <dbReference type="NCBI Taxonomy" id="74706"/>
    <lineage>
        <taxon>Bacteria</taxon>
        <taxon>Bacillati</taxon>
        <taxon>Bacillota</taxon>
        <taxon>Bacilli</taxon>
        <taxon>Bacillales</taxon>
        <taxon>Staphylococcaceae</taxon>
        <taxon>Staphylococcus</taxon>
    </lineage>
</organism>
<evidence type="ECO:0000259" key="2">
    <source>
        <dbReference type="Pfam" id="PF01832"/>
    </source>
</evidence>
<feature type="domain" description="Mannosyl-glycoprotein endo-beta-N-acetylglucosamidase-like" evidence="2">
    <location>
        <begin position="41"/>
        <end position="151"/>
    </location>
</feature>
<protein>
    <submittedName>
        <fullName evidence="3">Glucosaminidase domain-containing protein</fullName>
    </submittedName>
</protein>
<comment type="caution">
    <text evidence="3">The sequence shown here is derived from an EMBL/GenBank/DDBJ whole genome shotgun (WGS) entry which is preliminary data.</text>
</comment>
<dbReference type="RefSeq" id="WP_309552702.1">
    <property type="nucleotide sequence ID" value="NZ_JAVJGV010000385.1"/>
</dbReference>
<proteinExistence type="inferred from homology"/>
<dbReference type="Pfam" id="PF01832">
    <property type="entry name" value="Glucosaminidase"/>
    <property type="match status" value="1"/>
</dbReference>
<dbReference type="Proteomes" id="UP001255050">
    <property type="component" value="Unassembled WGS sequence"/>
</dbReference>
<dbReference type="EMBL" id="JAVJGV010000385">
    <property type="protein sequence ID" value="MDR5604377.1"/>
    <property type="molecule type" value="Genomic_DNA"/>
</dbReference>
<dbReference type="Gene3D" id="1.10.530.10">
    <property type="match status" value="1"/>
</dbReference>